<dbReference type="Proteomes" id="UP001165063">
    <property type="component" value="Unassembled WGS sequence"/>
</dbReference>
<protein>
    <submittedName>
        <fullName evidence="2">Unnamed protein product</fullName>
    </submittedName>
</protein>
<evidence type="ECO:0000313" key="2">
    <source>
        <dbReference type="EMBL" id="GMG21190.1"/>
    </source>
</evidence>
<feature type="compositionally biased region" description="Low complexity" evidence="1">
    <location>
        <begin position="287"/>
        <end position="306"/>
    </location>
</feature>
<dbReference type="AlphaFoldDB" id="A0A9W6YTT5"/>
<keyword evidence="3" id="KW-1185">Reference proteome</keyword>
<organism evidence="2 3">
    <name type="scientific">Ambrosiozyma monospora</name>
    <name type="common">Yeast</name>
    <name type="synonym">Endomycopsis monosporus</name>
    <dbReference type="NCBI Taxonomy" id="43982"/>
    <lineage>
        <taxon>Eukaryota</taxon>
        <taxon>Fungi</taxon>
        <taxon>Dikarya</taxon>
        <taxon>Ascomycota</taxon>
        <taxon>Saccharomycotina</taxon>
        <taxon>Pichiomycetes</taxon>
        <taxon>Pichiales</taxon>
        <taxon>Pichiaceae</taxon>
        <taxon>Ambrosiozyma</taxon>
    </lineage>
</organism>
<name>A0A9W6YTT5_AMBMO</name>
<dbReference type="EMBL" id="BSXU01000585">
    <property type="protein sequence ID" value="GMG21190.1"/>
    <property type="molecule type" value="Genomic_DNA"/>
</dbReference>
<sequence>MLTDTPQIIPSFKINHFRDTHIFDSYFRYITGSITLRFQEASGNIVSVNMGLKGDAKYQIKEKRASGISIDNYSPSRKWHTEILDIRNSQVGLTDYPTFNKDDERVLPIDLQFPVNAPSSCDPIELHSPDGFVIIYEATYDVYVKVKFQTKEGRFKSLEFYHSLRYQGDSLYEPSMPPLLQHSAIQVHTFKDKRGSIPVKPNKFKMLFTTYSARSKRTCKFVNFQQDLEFFIEAPLKKPFDLNSRLASIPLKFTWVWNQDTTLESFKYNSKKYGYYVNSEDDKDKSVNGNANSSGTTTTIGTTGNSKNDHYKSTGLGLIQCFSVKLELWVKYSYQFDPAKPAAVGFYVIDLYKCNYSEGERFTLDAADEGVNHSRNGVGTNIASGTVGGGGGGAAAGGSGGGNKMSTLMGNLGMFIESDVIPIDKLTNTVPMNKSDPRCNTEMVLKLSLEMGEDIPGAGPGGAGGHGKNKNTQMYELELDCTLVSNYVAREPVSAKSQTFDEVMYGEKLYDASRAYSTVTLRNRPK</sequence>
<comment type="caution">
    <text evidence="2">The sequence shown here is derived from an EMBL/GenBank/DDBJ whole genome shotgun (WGS) entry which is preliminary data.</text>
</comment>
<accession>A0A9W6YTT5</accession>
<proteinExistence type="predicted"/>
<feature type="region of interest" description="Disordered" evidence="1">
    <location>
        <begin position="283"/>
        <end position="306"/>
    </location>
</feature>
<evidence type="ECO:0000256" key="1">
    <source>
        <dbReference type="SAM" id="MobiDB-lite"/>
    </source>
</evidence>
<reference evidence="2" key="1">
    <citation type="submission" date="2023-04" db="EMBL/GenBank/DDBJ databases">
        <title>Ambrosiozyma monospora NBRC 1965.</title>
        <authorList>
            <person name="Ichikawa N."/>
            <person name="Sato H."/>
            <person name="Tonouchi N."/>
        </authorList>
    </citation>
    <scope>NUCLEOTIDE SEQUENCE</scope>
    <source>
        <strain evidence="2">NBRC 1965</strain>
    </source>
</reference>
<evidence type="ECO:0000313" key="3">
    <source>
        <dbReference type="Proteomes" id="UP001165063"/>
    </source>
</evidence>
<gene>
    <name evidence="2" type="ORF">Amon01_000180400</name>
</gene>